<dbReference type="Gene3D" id="3.30.710.10">
    <property type="entry name" value="Potassium Channel Kv1.1, Chain A"/>
    <property type="match status" value="1"/>
</dbReference>
<dbReference type="AlphaFoldDB" id="A0A8B9YX92"/>
<feature type="region of interest" description="Disordered" evidence="1">
    <location>
        <begin position="445"/>
        <end position="480"/>
    </location>
</feature>
<reference evidence="4" key="1">
    <citation type="submission" date="2019-05" db="EMBL/GenBank/DDBJ databases">
        <authorList>
            <person name="Zhang S."/>
            <person name="Liu J."/>
        </authorList>
    </citation>
    <scope>NUCLEOTIDE SEQUENCE [LARGE SCALE GENOMIC DNA]</scope>
</reference>
<feature type="region of interest" description="Disordered" evidence="1">
    <location>
        <begin position="79"/>
        <end position="104"/>
    </location>
</feature>
<sequence>MVKIRSSGIQTASPSCDLSFPSRIGRLGWGREPPTIPSAASSAAAEGRGAGGACPGRVPGGPSFPRLCRDARGRRWARAATGVAEQQRRRSLPHRARRRPAAAAPTARRAAGACVIDRDGHLFKYLLDYLHGEVHIPTEEQTRVALQEEADYFGIPYPYSLSDHLANEMETYSLRSNIELKKALTDFCDSYGLVCNKPTVWVLHYLNTSGASCESRIIGVYSTKTDGTDAIDKQLGGRIHSKSIFKREAGNNVQYIWSYYSVAELKKMMDAFDAWEGKGVSYWRVPHELIECWTLEERPLLGSLSHMAPIRKRRLIVNEEEEEGVNCKTGPKPVRFLGPSTSTQIKVKNSASIRVSPASAPQPWPRATANLAAGGRAVQRSAQSKVPTPVGTGLPEHPQAAQGPGAPENGATHLPPAKVLLSDKTATPHRVIKLRRTPLCATRSFLPACTTPRPAGPPEPPPDALSPLGTWTENGQDQTK</sequence>
<dbReference type="InterPro" id="IPR045704">
    <property type="entry name" value="KCTD18_C"/>
</dbReference>
<evidence type="ECO:0000259" key="2">
    <source>
        <dbReference type="Pfam" id="PF02214"/>
    </source>
</evidence>
<proteinExistence type="predicted"/>
<evidence type="ECO:0000259" key="3">
    <source>
        <dbReference type="Pfam" id="PF19321"/>
    </source>
</evidence>
<gene>
    <name evidence="4" type="primary">KCTD18</name>
</gene>
<dbReference type="PANTHER" id="PTHR14499">
    <property type="entry name" value="POTASSIUM CHANNEL TETRAMERIZATION DOMAIN-CONTAINING"/>
    <property type="match status" value="1"/>
</dbReference>
<dbReference type="GO" id="GO:0051260">
    <property type="term" value="P:protein homooligomerization"/>
    <property type="evidence" value="ECO:0007669"/>
    <property type="project" value="InterPro"/>
</dbReference>
<feature type="region of interest" description="Disordered" evidence="1">
    <location>
        <begin position="347"/>
        <end position="415"/>
    </location>
</feature>
<feature type="region of interest" description="Disordered" evidence="1">
    <location>
        <begin position="29"/>
        <end position="58"/>
    </location>
</feature>
<feature type="compositionally biased region" description="Basic residues" evidence="1">
    <location>
        <begin position="89"/>
        <end position="100"/>
    </location>
</feature>
<dbReference type="Proteomes" id="UP000694520">
    <property type="component" value="Chromosome 2"/>
</dbReference>
<protein>
    <submittedName>
        <fullName evidence="4">Potassium channel tetramerization domain containing 18</fullName>
    </submittedName>
</protein>
<name>A0A8B9YX92_BOSMU</name>
<feature type="compositionally biased region" description="Pro residues" evidence="1">
    <location>
        <begin position="454"/>
        <end position="464"/>
    </location>
</feature>
<feature type="domain" description="Potassium channel tetramerisation-type BTB" evidence="2">
    <location>
        <begin position="105"/>
        <end position="156"/>
    </location>
</feature>
<organism evidence="4 5">
    <name type="scientific">Bos mutus grunniens</name>
    <name type="common">Wild yak</name>
    <name type="synonym">Bos grunniens</name>
    <dbReference type="NCBI Taxonomy" id="30521"/>
    <lineage>
        <taxon>Eukaryota</taxon>
        <taxon>Metazoa</taxon>
        <taxon>Chordata</taxon>
        <taxon>Craniata</taxon>
        <taxon>Vertebrata</taxon>
        <taxon>Euteleostomi</taxon>
        <taxon>Mammalia</taxon>
        <taxon>Eutheria</taxon>
        <taxon>Laurasiatheria</taxon>
        <taxon>Artiodactyla</taxon>
        <taxon>Ruminantia</taxon>
        <taxon>Pecora</taxon>
        <taxon>Bovidae</taxon>
        <taxon>Bovinae</taxon>
        <taxon>Bos</taxon>
    </lineage>
</organism>
<dbReference type="Pfam" id="PF19321">
    <property type="entry name" value="KCTD18_C"/>
    <property type="match status" value="1"/>
</dbReference>
<dbReference type="GeneTree" id="ENSGT00530000064234"/>
<dbReference type="SUPFAM" id="SSF54695">
    <property type="entry name" value="POZ domain"/>
    <property type="match status" value="1"/>
</dbReference>
<reference evidence="4" key="2">
    <citation type="submission" date="2025-08" db="UniProtKB">
        <authorList>
            <consortium name="Ensembl"/>
        </authorList>
    </citation>
    <scope>IDENTIFICATION</scope>
</reference>
<feature type="compositionally biased region" description="Low complexity" evidence="1">
    <location>
        <begin position="37"/>
        <end position="47"/>
    </location>
</feature>
<keyword evidence="5" id="KW-1185">Reference proteome</keyword>
<dbReference type="PANTHER" id="PTHR14499:SF4">
    <property type="entry name" value="BTB_POZ DOMAIN-CONTAINING PROTEIN KCTD18"/>
    <property type="match status" value="1"/>
</dbReference>
<reference evidence="4" key="3">
    <citation type="submission" date="2025-09" db="UniProtKB">
        <authorList>
            <consortium name="Ensembl"/>
        </authorList>
    </citation>
    <scope>IDENTIFICATION</scope>
</reference>
<dbReference type="Ensembl" id="ENSBGRT00000049452.1">
    <property type="protein sequence ID" value="ENSBGRP00000042658.1"/>
    <property type="gene ID" value="ENSBGRG00000026680.1"/>
</dbReference>
<feature type="compositionally biased region" description="Polar residues" evidence="1">
    <location>
        <begin position="471"/>
        <end position="480"/>
    </location>
</feature>
<evidence type="ECO:0000313" key="5">
    <source>
        <dbReference type="Proteomes" id="UP000694520"/>
    </source>
</evidence>
<feature type="domain" description="BTB/POZ" evidence="3">
    <location>
        <begin position="172"/>
        <end position="479"/>
    </location>
</feature>
<dbReference type="InterPro" id="IPR011333">
    <property type="entry name" value="SKP1/BTB/POZ_sf"/>
</dbReference>
<evidence type="ECO:0000256" key="1">
    <source>
        <dbReference type="SAM" id="MobiDB-lite"/>
    </source>
</evidence>
<accession>A0A8B9YX92</accession>
<dbReference type="InterPro" id="IPR003131">
    <property type="entry name" value="T1-type_BTB"/>
</dbReference>
<dbReference type="Pfam" id="PF02214">
    <property type="entry name" value="BTB_2"/>
    <property type="match status" value="1"/>
</dbReference>
<evidence type="ECO:0000313" key="4">
    <source>
        <dbReference type="Ensembl" id="ENSBGRP00000042658.1"/>
    </source>
</evidence>